<dbReference type="Pfam" id="PF12833">
    <property type="entry name" value="HTH_18"/>
    <property type="match status" value="1"/>
</dbReference>
<keyword evidence="2" id="KW-0238">DNA-binding</keyword>
<dbReference type="SMART" id="SM00342">
    <property type="entry name" value="HTH_ARAC"/>
    <property type="match status" value="1"/>
</dbReference>
<evidence type="ECO:0000256" key="3">
    <source>
        <dbReference type="ARBA" id="ARBA00023163"/>
    </source>
</evidence>
<dbReference type="Pfam" id="PF14525">
    <property type="entry name" value="AraC_binding_2"/>
    <property type="match status" value="1"/>
</dbReference>
<proteinExistence type="predicted"/>
<evidence type="ECO:0000313" key="6">
    <source>
        <dbReference type="Proteomes" id="UP001500902"/>
    </source>
</evidence>
<accession>A0ABP7BYV7</accession>
<keyword evidence="1" id="KW-0805">Transcription regulation</keyword>
<reference evidence="6" key="1">
    <citation type="journal article" date="2019" name="Int. J. Syst. Evol. Microbiol.">
        <title>The Global Catalogue of Microorganisms (GCM) 10K type strain sequencing project: providing services to taxonomists for standard genome sequencing and annotation.</title>
        <authorList>
            <consortium name="The Broad Institute Genomics Platform"/>
            <consortium name="The Broad Institute Genome Sequencing Center for Infectious Disease"/>
            <person name="Wu L."/>
            <person name="Ma J."/>
        </authorList>
    </citation>
    <scope>NUCLEOTIDE SEQUENCE [LARGE SCALE GENOMIC DNA]</scope>
    <source>
        <strain evidence="6">JCM 16904</strain>
    </source>
</reference>
<keyword evidence="6" id="KW-1185">Reference proteome</keyword>
<evidence type="ECO:0000256" key="2">
    <source>
        <dbReference type="ARBA" id="ARBA00023125"/>
    </source>
</evidence>
<name>A0ABP7BYV7_9ACTN</name>
<evidence type="ECO:0000313" key="5">
    <source>
        <dbReference type="EMBL" id="GAA3671819.1"/>
    </source>
</evidence>
<protein>
    <submittedName>
        <fullName evidence="5">Helix-turn-helix domain-containing protein</fullName>
    </submittedName>
</protein>
<dbReference type="PROSITE" id="PS01124">
    <property type="entry name" value="HTH_ARAC_FAMILY_2"/>
    <property type="match status" value="1"/>
</dbReference>
<organism evidence="5 6">
    <name type="scientific">Nonomuraea antimicrobica</name>
    <dbReference type="NCBI Taxonomy" id="561173"/>
    <lineage>
        <taxon>Bacteria</taxon>
        <taxon>Bacillati</taxon>
        <taxon>Actinomycetota</taxon>
        <taxon>Actinomycetes</taxon>
        <taxon>Streptosporangiales</taxon>
        <taxon>Streptosporangiaceae</taxon>
        <taxon>Nonomuraea</taxon>
    </lineage>
</organism>
<dbReference type="InterPro" id="IPR018060">
    <property type="entry name" value="HTH_AraC"/>
</dbReference>
<dbReference type="InterPro" id="IPR009057">
    <property type="entry name" value="Homeodomain-like_sf"/>
</dbReference>
<dbReference type="InterPro" id="IPR050204">
    <property type="entry name" value="AraC_XylS_family_regulators"/>
</dbReference>
<feature type="domain" description="HTH araC/xylS-type" evidence="4">
    <location>
        <begin position="217"/>
        <end position="318"/>
    </location>
</feature>
<dbReference type="Proteomes" id="UP001500902">
    <property type="component" value="Unassembled WGS sequence"/>
</dbReference>
<evidence type="ECO:0000256" key="1">
    <source>
        <dbReference type="ARBA" id="ARBA00023015"/>
    </source>
</evidence>
<sequence>METIFDSADLPLPSRVDAWHDVMSRTHAPTVFSVDRAVAFRAALRATDLGALRVTAMTYSTLRSQRTPKLIRRSDPELYAIHLMTRGRQHLGQNHRVAALGVRDLAMYCSSRPFDTWTDAGEGTVTSVVAQIPRALLPLPDNRIDRLLARPLPAQAGVGALVARFLTQLGDDPGTLRPSDGARLGMVLVDLVAALLAHHLESDDAVPSPSRRRALYLEIRAFIFQNLGEPRLTPDDIAAAHHISPRYLHRLFQDHGLSVSAWIREQRLARCRRDLADPALGGHPVHAIAARWGLPCPQHFSRAFRRAYGIAPRDYRRMTLYGGDVREGGLT</sequence>
<dbReference type="SUPFAM" id="SSF46689">
    <property type="entry name" value="Homeodomain-like"/>
    <property type="match status" value="1"/>
</dbReference>
<dbReference type="Gene3D" id="1.10.10.60">
    <property type="entry name" value="Homeodomain-like"/>
    <property type="match status" value="1"/>
</dbReference>
<comment type="caution">
    <text evidence="5">The sequence shown here is derived from an EMBL/GenBank/DDBJ whole genome shotgun (WGS) entry which is preliminary data.</text>
</comment>
<dbReference type="PANTHER" id="PTHR46796:SF6">
    <property type="entry name" value="ARAC SUBFAMILY"/>
    <property type="match status" value="1"/>
</dbReference>
<gene>
    <name evidence="5" type="ORF">GCM10022224_040010</name>
</gene>
<dbReference type="InterPro" id="IPR035418">
    <property type="entry name" value="AraC-bd_2"/>
</dbReference>
<evidence type="ECO:0000259" key="4">
    <source>
        <dbReference type="PROSITE" id="PS01124"/>
    </source>
</evidence>
<dbReference type="RefSeq" id="WP_344879741.1">
    <property type="nucleotide sequence ID" value="NZ_BAAAZP010000077.1"/>
</dbReference>
<keyword evidence="3" id="KW-0804">Transcription</keyword>
<dbReference type="EMBL" id="BAAAZP010000077">
    <property type="protein sequence ID" value="GAA3671819.1"/>
    <property type="molecule type" value="Genomic_DNA"/>
</dbReference>
<dbReference type="PANTHER" id="PTHR46796">
    <property type="entry name" value="HTH-TYPE TRANSCRIPTIONAL ACTIVATOR RHAS-RELATED"/>
    <property type="match status" value="1"/>
</dbReference>